<dbReference type="FunFam" id="1.25.40.10:FF:000412">
    <property type="entry name" value="Putative pentatricopeptide repeat-containing protein"/>
    <property type="match status" value="1"/>
</dbReference>
<feature type="repeat" description="PPR" evidence="3">
    <location>
        <begin position="202"/>
        <end position="236"/>
    </location>
</feature>
<feature type="repeat" description="PPR" evidence="3">
    <location>
        <begin position="515"/>
        <end position="545"/>
    </location>
</feature>
<evidence type="ECO:0000313" key="5">
    <source>
        <dbReference type="Proteomes" id="UP000298416"/>
    </source>
</evidence>
<dbReference type="Pfam" id="PF01535">
    <property type="entry name" value="PPR"/>
    <property type="match status" value="6"/>
</dbReference>
<dbReference type="FunFam" id="1.25.40.10:FF:000090">
    <property type="entry name" value="Pentatricopeptide repeat-containing protein, chloroplastic"/>
    <property type="match status" value="1"/>
</dbReference>
<keyword evidence="1" id="KW-0677">Repeat</keyword>
<feature type="repeat" description="PPR" evidence="3">
    <location>
        <begin position="307"/>
        <end position="341"/>
    </location>
</feature>
<evidence type="ECO:0000256" key="3">
    <source>
        <dbReference type="PROSITE-ProRule" id="PRU00708"/>
    </source>
</evidence>
<protein>
    <recommendedName>
        <fullName evidence="6">Pentatricopeptide repeat-containing protein</fullName>
    </recommendedName>
</protein>
<evidence type="ECO:0000256" key="1">
    <source>
        <dbReference type="ARBA" id="ARBA00022737"/>
    </source>
</evidence>
<dbReference type="Pfam" id="PF13041">
    <property type="entry name" value="PPR_2"/>
    <property type="match status" value="2"/>
</dbReference>
<dbReference type="PANTHER" id="PTHR47926:SF481">
    <property type="entry name" value="TETRATRICOPEPTIDE-LIKE HELICAL DOMAIN SUPERFAMILY"/>
    <property type="match status" value="1"/>
</dbReference>
<gene>
    <name evidence="4" type="ORF">SASPL_105774</name>
</gene>
<dbReference type="Gene3D" id="1.25.40.10">
    <property type="entry name" value="Tetratricopeptide repeat domain"/>
    <property type="match status" value="6"/>
</dbReference>
<dbReference type="PROSITE" id="PS51375">
    <property type="entry name" value="PPR"/>
    <property type="match status" value="5"/>
</dbReference>
<dbReference type="AlphaFoldDB" id="A0A8X8YP91"/>
<feature type="repeat" description="PPR" evidence="3">
    <location>
        <begin position="646"/>
        <end position="680"/>
    </location>
</feature>
<dbReference type="InterPro" id="IPR046848">
    <property type="entry name" value="E_motif"/>
</dbReference>
<dbReference type="InterPro" id="IPR002885">
    <property type="entry name" value="PPR_rpt"/>
</dbReference>
<dbReference type="GO" id="GO:0009451">
    <property type="term" value="P:RNA modification"/>
    <property type="evidence" value="ECO:0007669"/>
    <property type="project" value="InterPro"/>
</dbReference>
<dbReference type="InterPro" id="IPR046960">
    <property type="entry name" value="PPR_At4g14850-like_plant"/>
</dbReference>
<feature type="repeat" description="PPR" evidence="3">
    <location>
        <begin position="546"/>
        <end position="580"/>
    </location>
</feature>
<sequence length="866" mass="96019">MGAIKEALSLLLQRRNYESSYQVLADVLKSCAAISCIKLGKSLHAHVVKEGHGSCQLISKALLNMYAKCRVLDDCRQLFDEIPDLDDCRQLFDEIPDPDTVTWNTLLSGFAGSPRHDHTVMRFFNMLRAVREPKPSAVTLAIVIPVCTRSGTRGARRSVHAYAIKSGMESQTLVGNALVSMYAKSGLISDACVVFGDISDRDVVSYNAAIAGLAENMLVEDAFQLFTEMIRGPVMPNYATIANVLPICAAMGKTGCDRLGKEIHCYVLRRSDLEDETAVINAILSFYLRVGRIQEAESLFDRMKFRDSVSWNSIIAGYASNGQWLKALETFRRFVCMKMVGLDAITVISILPVCAQLNDLQAGKEIHGYVLRQPALNKDTSIGNAFTKFYAKCGRIDAAFGTFSLICEKDLISWNTMLDALALNLLTTQFADLLCLMFVEEVKPDAITMLTVVQLYASLSRINNIKETHGFSLRSGVLHGDTKPTLGNALLDAYAKCENMEYASKLFDNLSGKRNVATCNSMISGYFEHGLLDDANTIFHSISERDLTTWNLMIRGYAQNECLGEALRLFHELQHLGLRPDPMTITSVIPVCGQMASVHLLRQCHGYIIRACFNDAHLMAALLDVYSKCGNISAAYKLYQSTPQKDLVVFTAMVGGFAMHGMSKEAIKVFDFMLKCGIKPDHVVITAVLSACRHAGLINEGLSVFNSIDQVHHMEPSMEQYACVVDLLGRAGQMKEALSFLTYMPVAPNANLWGTLLGACRAHHDVDTGHIVAERLSRTETTDIGNYVVLSNMYAADARWDGVLEMRKMMKTRDLKKPAGCSWIEVGMSKNMFVAGDYSHPERSLIYSTLHHLEKQLKELYESPCN</sequence>
<dbReference type="NCBIfam" id="TIGR00756">
    <property type="entry name" value="PPR"/>
    <property type="match status" value="6"/>
</dbReference>
<dbReference type="FunFam" id="1.25.40.10:FF:000361">
    <property type="entry name" value="Pentatricopeptide repeat-containing protein chloroplastic"/>
    <property type="match status" value="1"/>
</dbReference>
<reference evidence="4" key="1">
    <citation type="submission" date="2018-01" db="EMBL/GenBank/DDBJ databases">
        <authorList>
            <person name="Mao J.F."/>
        </authorList>
    </citation>
    <scope>NUCLEOTIDE SEQUENCE</scope>
    <source>
        <strain evidence="4">Huo1</strain>
        <tissue evidence="4">Leaf</tissue>
    </source>
</reference>
<evidence type="ECO:0000313" key="4">
    <source>
        <dbReference type="EMBL" id="KAG6434152.1"/>
    </source>
</evidence>
<dbReference type="Pfam" id="PF20431">
    <property type="entry name" value="E_motif"/>
    <property type="match status" value="1"/>
</dbReference>
<dbReference type="Proteomes" id="UP000298416">
    <property type="component" value="Unassembled WGS sequence"/>
</dbReference>
<proteinExistence type="inferred from homology"/>
<evidence type="ECO:0008006" key="6">
    <source>
        <dbReference type="Google" id="ProtNLM"/>
    </source>
</evidence>
<comment type="caution">
    <text evidence="4">The sequence shown here is derived from an EMBL/GenBank/DDBJ whole genome shotgun (WGS) entry which is preliminary data.</text>
</comment>
<organism evidence="4">
    <name type="scientific">Salvia splendens</name>
    <name type="common">Scarlet sage</name>
    <dbReference type="NCBI Taxonomy" id="180675"/>
    <lineage>
        <taxon>Eukaryota</taxon>
        <taxon>Viridiplantae</taxon>
        <taxon>Streptophyta</taxon>
        <taxon>Embryophyta</taxon>
        <taxon>Tracheophyta</taxon>
        <taxon>Spermatophyta</taxon>
        <taxon>Magnoliopsida</taxon>
        <taxon>eudicotyledons</taxon>
        <taxon>Gunneridae</taxon>
        <taxon>Pentapetalae</taxon>
        <taxon>asterids</taxon>
        <taxon>lamiids</taxon>
        <taxon>Lamiales</taxon>
        <taxon>Lamiaceae</taxon>
        <taxon>Nepetoideae</taxon>
        <taxon>Mentheae</taxon>
        <taxon>Salviinae</taxon>
        <taxon>Salvia</taxon>
        <taxon>Salvia subgen. Calosphace</taxon>
        <taxon>core Calosphace</taxon>
    </lineage>
</organism>
<dbReference type="InterPro" id="IPR011990">
    <property type="entry name" value="TPR-like_helical_dom_sf"/>
</dbReference>
<reference evidence="4" key="2">
    <citation type="submission" date="2020-08" db="EMBL/GenBank/DDBJ databases">
        <title>Plant Genome Project.</title>
        <authorList>
            <person name="Zhang R.-G."/>
        </authorList>
    </citation>
    <scope>NUCLEOTIDE SEQUENCE</scope>
    <source>
        <strain evidence="4">Huo1</strain>
        <tissue evidence="4">Leaf</tissue>
    </source>
</reference>
<dbReference type="EMBL" id="PNBA02000002">
    <property type="protein sequence ID" value="KAG6434152.1"/>
    <property type="molecule type" value="Genomic_DNA"/>
</dbReference>
<accession>A0A8X8YP91</accession>
<keyword evidence="5" id="KW-1185">Reference proteome</keyword>
<dbReference type="PANTHER" id="PTHR47926">
    <property type="entry name" value="PENTATRICOPEPTIDE REPEAT-CONTAINING PROTEIN"/>
    <property type="match status" value="1"/>
</dbReference>
<name>A0A8X8YP91_SALSN</name>
<comment type="similarity">
    <text evidence="2">Belongs to the PPR family. PCMP-E subfamily.</text>
</comment>
<evidence type="ECO:0000256" key="2">
    <source>
        <dbReference type="ARBA" id="ARBA00061659"/>
    </source>
</evidence>
<dbReference type="GO" id="GO:0003723">
    <property type="term" value="F:RNA binding"/>
    <property type="evidence" value="ECO:0007669"/>
    <property type="project" value="InterPro"/>
</dbReference>
<dbReference type="OrthoDB" id="1904892at2759"/>